<gene>
    <name evidence="2" type="ORF">MSAR_14830</name>
</gene>
<dbReference type="EMBL" id="AP022595">
    <property type="protein sequence ID" value="BBY58347.1"/>
    <property type="molecule type" value="Genomic_DNA"/>
</dbReference>
<feature type="compositionally biased region" description="Basic and acidic residues" evidence="1">
    <location>
        <begin position="125"/>
        <end position="142"/>
    </location>
</feature>
<dbReference type="KEGG" id="msar:MSAR_14830"/>
<protein>
    <submittedName>
        <fullName evidence="2">Uncharacterized protein</fullName>
    </submittedName>
</protein>
<keyword evidence="3" id="KW-1185">Reference proteome</keyword>
<feature type="region of interest" description="Disordered" evidence="1">
    <location>
        <begin position="123"/>
        <end position="142"/>
    </location>
</feature>
<organism evidence="2 3">
    <name type="scientific">Mycolicibacterium sarraceniae</name>
    <dbReference type="NCBI Taxonomy" id="1534348"/>
    <lineage>
        <taxon>Bacteria</taxon>
        <taxon>Bacillati</taxon>
        <taxon>Actinomycetota</taxon>
        <taxon>Actinomycetes</taxon>
        <taxon>Mycobacteriales</taxon>
        <taxon>Mycobacteriaceae</taxon>
        <taxon>Mycolicibacterium</taxon>
    </lineage>
</organism>
<dbReference type="Proteomes" id="UP000466445">
    <property type="component" value="Chromosome"/>
</dbReference>
<evidence type="ECO:0000313" key="2">
    <source>
        <dbReference type="EMBL" id="BBY58347.1"/>
    </source>
</evidence>
<name>A0A7I7SMY8_9MYCO</name>
<dbReference type="AlphaFoldDB" id="A0A7I7SMY8"/>
<evidence type="ECO:0000256" key="1">
    <source>
        <dbReference type="SAM" id="MobiDB-lite"/>
    </source>
</evidence>
<proteinExistence type="predicted"/>
<reference evidence="2 3" key="1">
    <citation type="journal article" date="2019" name="Emerg. Microbes Infect.">
        <title>Comprehensive subspecies identification of 175 nontuberculous mycobacteria species based on 7547 genomic profiles.</title>
        <authorList>
            <person name="Matsumoto Y."/>
            <person name="Kinjo T."/>
            <person name="Motooka D."/>
            <person name="Nabeya D."/>
            <person name="Jung N."/>
            <person name="Uechi K."/>
            <person name="Horii T."/>
            <person name="Iida T."/>
            <person name="Fujita J."/>
            <person name="Nakamura S."/>
        </authorList>
    </citation>
    <scope>NUCLEOTIDE SEQUENCE [LARGE SCALE GENOMIC DNA]</scope>
    <source>
        <strain evidence="2 3">JCM 30395</strain>
    </source>
</reference>
<accession>A0A7I7SMY8</accession>
<sequence length="142" mass="15871">MWAPLRRQRRFLLRPPDEDSRLIVPANLVANSTAGNTARPSGDGRSSVCAIGCCHQAGEKLLPELQPFRPRIPVQIDWACCLLVTMRFEGAPAVLPYRQAPHRIGRAHRVGCPDREDYLDPVAFQRERTPIKGAPRESRPVG</sequence>
<evidence type="ECO:0000313" key="3">
    <source>
        <dbReference type="Proteomes" id="UP000466445"/>
    </source>
</evidence>